<accession>A0AAP0LIX6</accession>
<dbReference type="EMBL" id="JBCGBO010000025">
    <property type="protein sequence ID" value="KAK9175961.1"/>
    <property type="molecule type" value="Genomic_DNA"/>
</dbReference>
<sequence>MKILVAAITVVLLRLISSATANTLVLTSEQPKRVGDEKLYFVYDSSRDFEKFKNTIIVKVNDTSFYRSNEEKKIIIATFAVLFLSQISSSTANRLILSNQKETGRLGCIKCYEDFAPRIATCVAPGKNTSIELPNNATTEAWCVGTYDNESRGYRTETLYYAYDSSKDFEKFRDKIIVKVNDTGFYRSNGTRKEWELIFPKIWRLP</sequence>
<keyword evidence="3" id="KW-1185">Reference proteome</keyword>
<gene>
    <name evidence="2" type="ORF">WN944_027972</name>
</gene>
<evidence type="ECO:0000313" key="2">
    <source>
        <dbReference type="EMBL" id="KAK9175961.1"/>
    </source>
</evidence>
<evidence type="ECO:0000256" key="1">
    <source>
        <dbReference type="SAM" id="SignalP"/>
    </source>
</evidence>
<organism evidence="2 3">
    <name type="scientific">Citrus x changshan-huyou</name>
    <dbReference type="NCBI Taxonomy" id="2935761"/>
    <lineage>
        <taxon>Eukaryota</taxon>
        <taxon>Viridiplantae</taxon>
        <taxon>Streptophyta</taxon>
        <taxon>Embryophyta</taxon>
        <taxon>Tracheophyta</taxon>
        <taxon>Spermatophyta</taxon>
        <taxon>Magnoliopsida</taxon>
        <taxon>eudicotyledons</taxon>
        <taxon>Gunneridae</taxon>
        <taxon>Pentapetalae</taxon>
        <taxon>rosids</taxon>
        <taxon>malvids</taxon>
        <taxon>Sapindales</taxon>
        <taxon>Rutaceae</taxon>
        <taxon>Aurantioideae</taxon>
        <taxon>Citrus</taxon>
    </lineage>
</organism>
<proteinExistence type="predicted"/>
<comment type="caution">
    <text evidence="2">The sequence shown here is derived from an EMBL/GenBank/DDBJ whole genome shotgun (WGS) entry which is preliminary data.</text>
</comment>
<keyword evidence="1" id="KW-0732">Signal</keyword>
<feature type="chain" id="PRO_5043018277" evidence="1">
    <location>
        <begin position="22"/>
        <end position="206"/>
    </location>
</feature>
<feature type="signal peptide" evidence="1">
    <location>
        <begin position="1"/>
        <end position="21"/>
    </location>
</feature>
<evidence type="ECO:0000313" key="3">
    <source>
        <dbReference type="Proteomes" id="UP001428341"/>
    </source>
</evidence>
<protein>
    <submittedName>
        <fullName evidence="2">Uncharacterized protein</fullName>
    </submittedName>
</protein>
<dbReference type="AlphaFoldDB" id="A0AAP0LIX6"/>
<dbReference type="Proteomes" id="UP001428341">
    <property type="component" value="Unassembled WGS sequence"/>
</dbReference>
<name>A0AAP0LIX6_9ROSI</name>
<reference evidence="2 3" key="1">
    <citation type="submission" date="2024-05" db="EMBL/GenBank/DDBJ databases">
        <title>Haplotype-resolved chromosome-level genome assembly of Huyou (Citrus changshanensis).</title>
        <authorList>
            <person name="Miao C."/>
            <person name="Chen W."/>
            <person name="Wu Y."/>
            <person name="Wang L."/>
            <person name="Zhao S."/>
            <person name="Grierson D."/>
            <person name="Xu C."/>
            <person name="Chen K."/>
        </authorList>
    </citation>
    <scope>NUCLEOTIDE SEQUENCE [LARGE SCALE GENOMIC DNA]</scope>
    <source>
        <strain evidence="2">01-14</strain>
        <tissue evidence="2">Leaf</tissue>
    </source>
</reference>